<dbReference type="SUPFAM" id="SSF55120">
    <property type="entry name" value="Pseudouridine synthase"/>
    <property type="match status" value="1"/>
</dbReference>
<keyword evidence="10" id="KW-1185">Reference proteome</keyword>
<evidence type="ECO:0000256" key="1">
    <source>
        <dbReference type="ARBA" id="ARBA00009375"/>
    </source>
</evidence>
<dbReference type="Proteomes" id="UP000319040">
    <property type="component" value="Unassembled WGS sequence"/>
</dbReference>
<evidence type="ECO:0000256" key="4">
    <source>
        <dbReference type="HAMAP-Rule" id="MF_00171"/>
    </source>
</evidence>
<comment type="function">
    <text evidence="4">Formation of pseudouridine at positions 38, 39 and 40 in the anticodon stem and loop of transfer RNAs.</text>
</comment>
<feature type="binding site" evidence="4 6">
    <location>
        <position position="111"/>
    </location>
    <ligand>
        <name>substrate</name>
    </ligand>
</feature>
<keyword evidence="2 4" id="KW-0819">tRNA processing</keyword>
<keyword evidence="3 4" id="KW-0413">Isomerase</keyword>
<sequence>MARYFIQLAYKGTNYHGWQIQPNAITVQQVLNKCISTLLRQEINVVGCGRTDAGVHATYFVAHFEHTDAAIEEKNFINKINKILPKDIAVYSLTKVDAQTHSRFSATGRTYEYHVVTRKNPFLQESAYLSHVPLCFESMNKAAATLLNYTDFTSFSKLHTDVKTNNCKLTHAQWTLVGGKWIFTIKADRFLRNMVRAIVGTLFMVGRGKITIQEFVQIIEAKDRGQAGTSAPAHALYLVDVEYPRGLFGRSRFI</sequence>
<dbReference type="PANTHER" id="PTHR11142:SF0">
    <property type="entry name" value="TRNA PSEUDOURIDINE SYNTHASE-LIKE 1"/>
    <property type="match status" value="1"/>
</dbReference>
<name>A0A521D1C1_SACCC</name>
<dbReference type="PANTHER" id="PTHR11142">
    <property type="entry name" value="PSEUDOURIDYLATE SYNTHASE"/>
    <property type="match status" value="1"/>
</dbReference>
<dbReference type="InterPro" id="IPR020103">
    <property type="entry name" value="PsdUridine_synth_cat_dom_sf"/>
</dbReference>
<comment type="catalytic activity">
    <reaction evidence="4 7">
        <text>uridine(38/39/40) in tRNA = pseudouridine(38/39/40) in tRNA</text>
        <dbReference type="Rhea" id="RHEA:22376"/>
        <dbReference type="Rhea" id="RHEA-COMP:10085"/>
        <dbReference type="Rhea" id="RHEA-COMP:10087"/>
        <dbReference type="ChEBI" id="CHEBI:65314"/>
        <dbReference type="ChEBI" id="CHEBI:65315"/>
        <dbReference type="EC" id="5.4.99.12"/>
    </reaction>
</comment>
<comment type="subunit">
    <text evidence="4">Homodimer.</text>
</comment>
<dbReference type="AlphaFoldDB" id="A0A521D1C1"/>
<evidence type="ECO:0000259" key="8">
    <source>
        <dbReference type="Pfam" id="PF01416"/>
    </source>
</evidence>
<dbReference type="HAMAP" id="MF_00171">
    <property type="entry name" value="TruA"/>
    <property type="match status" value="1"/>
</dbReference>
<gene>
    <name evidence="4" type="primary">truA</name>
    <name evidence="9" type="ORF">SAMN06265379_104103</name>
</gene>
<dbReference type="RefSeq" id="WP_142533263.1">
    <property type="nucleotide sequence ID" value="NZ_FXTB01000004.1"/>
</dbReference>
<feature type="domain" description="Pseudouridine synthase I TruA alpha/beta" evidence="8">
    <location>
        <begin position="149"/>
        <end position="244"/>
    </location>
</feature>
<proteinExistence type="inferred from homology"/>
<evidence type="ECO:0000256" key="5">
    <source>
        <dbReference type="PIRSR" id="PIRSR001430-1"/>
    </source>
</evidence>
<feature type="active site" description="Nucleophile" evidence="4 5">
    <location>
        <position position="52"/>
    </location>
</feature>
<feature type="domain" description="Pseudouridine synthase I TruA alpha/beta" evidence="8">
    <location>
        <begin position="9"/>
        <end position="104"/>
    </location>
</feature>
<protein>
    <recommendedName>
        <fullName evidence="4">tRNA pseudouridine synthase A</fullName>
        <ecNumber evidence="4">5.4.99.12</ecNumber>
    </recommendedName>
    <alternativeName>
        <fullName evidence="4">tRNA pseudouridine(38-40) synthase</fullName>
    </alternativeName>
    <alternativeName>
        <fullName evidence="4">tRNA pseudouridylate synthase I</fullName>
    </alternativeName>
    <alternativeName>
        <fullName evidence="4">tRNA-uridine isomerase I</fullName>
    </alternativeName>
</protein>
<dbReference type="InterPro" id="IPR020097">
    <property type="entry name" value="PsdUridine_synth_TruA_a/b_dom"/>
</dbReference>
<evidence type="ECO:0000313" key="9">
    <source>
        <dbReference type="EMBL" id="SMO65468.1"/>
    </source>
</evidence>
<comment type="similarity">
    <text evidence="1 4 7">Belongs to the tRNA pseudouridine synthase TruA family.</text>
</comment>
<dbReference type="GO" id="GO:0003723">
    <property type="term" value="F:RNA binding"/>
    <property type="evidence" value="ECO:0007669"/>
    <property type="project" value="InterPro"/>
</dbReference>
<dbReference type="Gene3D" id="3.30.70.660">
    <property type="entry name" value="Pseudouridine synthase I, catalytic domain, C-terminal subdomain"/>
    <property type="match status" value="1"/>
</dbReference>
<accession>A0A521D1C1</accession>
<dbReference type="GO" id="GO:0160147">
    <property type="term" value="F:tRNA pseudouridine(38-40) synthase activity"/>
    <property type="evidence" value="ECO:0007669"/>
    <property type="project" value="UniProtKB-EC"/>
</dbReference>
<comment type="caution">
    <text evidence="4">Lacks conserved residue(s) required for the propagation of feature annotation.</text>
</comment>
<reference evidence="9 10" key="1">
    <citation type="submission" date="2017-05" db="EMBL/GenBank/DDBJ databases">
        <authorList>
            <person name="Varghese N."/>
            <person name="Submissions S."/>
        </authorList>
    </citation>
    <scope>NUCLEOTIDE SEQUENCE [LARGE SCALE GENOMIC DNA]</scope>
    <source>
        <strain evidence="9 10">DSM 27040</strain>
    </source>
</reference>
<evidence type="ECO:0000313" key="10">
    <source>
        <dbReference type="Proteomes" id="UP000319040"/>
    </source>
</evidence>
<dbReference type="InterPro" id="IPR001406">
    <property type="entry name" value="PsdUridine_synth_TruA"/>
</dbReference>
<dbReference type="Gene3D" id="3.30.70.580">
    <property type="entry name" value="Pseudouridine synthase I, catalytic domain, N-terminal subdomain"/>
    <property type="match status" value="1"/>
</dbReference>
<dbReference type="FunFam" id="3.30.70.580:FF:000001">
    <property type="entry name" value="tRNA pseudouridine synthase A"/>
    <property type="match status" value="1"/>
</dbReference>
<dbReference type="Pfam" id="PF01416">
    <property type="entry name" value="PseudoU_synth_1"/>
    <property type="match status" value="2"/>
</dbReference>
<evidence type="ECO:0000256" key="7">
    <source>
        <dbReference type="RuleBase" id="RU003792"/>
    </source>
</evidence>
<dbReference type="OrthoDB" id="9811823at2"/>
<dbReference type="PIRSF" id="PIRSF001430">
    <property type="entry name" value="tRNA_psdUrid_synth"/>
    <property type="match status" value="1"/>
</dbReference>
<dbReference type="InterPro" id="IPR020094">
    <property type="entry name" value="TruA/RsuA/RluB/E/F_N"/>
</dbReference>
<dbReference type="GO" id="GO:0031119">
    <property type="term" value="P:tRNA pseudouridine synthesis"/>
    <property type="evidence" value="ECO:0007669"/>
    <property type="project" value="UniProtKB-UniRule"/>
</dbReference>
<evidence type="ECO:0000256" key="2">
    <source>
        <dbReference type="ARBA" id="ARBA00022694"/>
    </source>
</evidence>
<dbReference type="EMBL" id="FXTB01000004">
    <property type="protein sequence ID" value="SMO65468.1"/>
    <property type="molecule type" value="Genomic_DNA"/>
</dbReference>
<dbReference type="NCBIfam" id="TIGR00071">
    <property type="entry name" value="hisT_truA"/>
    <property type="match status" value="1"/>
</dbReference>
<dbReference type="EC" id="5.4.99.12" evidence="4"/>
<dbReference type="CDD" id="cd02570">
    <property type="entry name" value="PseudoU_synth_EcTruA"/>
    <property type="match status" value="1"/>
</dbReference>
<organism evidence="9 10">
    <name type="scientific">Saccharicrinis carchari</name>
    <dbReference type="NCBI Taxonomy" id="1168039"/>
    <lineage>
        <taxon>Bacteria</taxon>
        <taxon>Pseudomonadati</taxon>
        <taxon>Bacteroidota</taxon>
        <taxon>Bacteroidia</taxon>
        <taxon>Marinilabiliales</taxon>
        <taxon>Marinilabiliaceae</taxon>
        <taxon>Saccharicrinis</taxon>
    </lineage>
</organism>
<evidence type="ECO:0000256" key="6">
    <source>
        <dbReference type="PIRSR" id="PIRSR001430-2"/>
    </source>
</evidence>
<evidence type="ECO:0000256" key="3">
    <source>
        <dbReference type="ARBA" id="ARBA00023235"/>
    </source>
</evidence>
<dbReference type="InterPro" id="IPR020095">
    <property type="entry name" value="PsdUridine_synth_TruA_C"/>
</dbReference>